<evidence type="ECO:0000313" key="2">
    <source>
        <dbReference type="EMBL" id="EXC20610.1"/>
    </source>
</evidence>
<feature type="region of interest" description="Disordered" evidence="1">
    <location>
        <begin position="22"/>
        <end position="79"/>
    </location>
</feature>
<organism evidence="2 3">
    <name type="scientific">Morus notabilis</name>
    <dbReference type="NCBI Taxonomy" id="981085"/>
    <lineage>
        <taxon>Eukaryota</taxon>
        <taxon>Viridiplantae</taxon>
        <taxon>Streptophyta</taxon>
        <taxon>Embryophyta</taxon>
        <taxon>Tracheophyta</taxon>
        <taxon>Spermatophyta</taxon>
        <taxon>Magnoliopsida</taxon>
        <taxon>eudicotyledons</taxon>
        <taxon>Gunneridae</taxon>
        <taxon>Pentapetalae</taxon>
        <taxon>rosids</taxon>
        <taxon>fabids</taxon>
        <taxon>Rosales</taxon>
        <taxon>Moraceae</taxon>
        <taxon>Moreae</taxon>
        <taxon>Morus</taxon>
    </lineage>
</organism>
<proteinExistence type="predicted"/>
<evidence type="ECO:0000313" key="3">
    <source>
        <dbReference type="Proteomes" id="UP000030645"/>
    </source>
</evidence>
<feature type="compositionally biased region" description="Basic and acidic residues" evidence="1">
    <location>
        <begin position="33"/>
        <end position="47"/>
    </location>
</feature>
<protein>
    <submittedName>
        <fullName evidence="2">Uncharacterized protein</fullName>
    </submittedName>
</protein>
<sequence>MGFPRRRACFLLHFRVARARTQPKTWTGRLRALPHEPENFRASDKPAVRSSSTNPNPKVAPKPHNLKKGRKREIGQDFR</sequence>
<dbReference type="AlphaFoldDB" id="W9SQA3"/>
<dbReference type="EMBL" id="KE345919">
    <property type="protein sequence ID" value="EXC20610.1"/>
    <property type="molecule type" value="Genomic_DNA"/>
</dbReference>
<keyword evidence="3" id="KW-1185">Reference proteome</keyword>
<accession>W9SQA3</accession>
<gene>
    <name evidence="2" type="ORF">L484_027165</name>
</gene>
<dbReference type="Proteomes" id="UP000030645">
    <property type="component" value="Unassembled WGS sequence"/>
</dbReference>
<evidence type="ECO:0000256" key="1">
    <source>
        <dbReference type="SAM" id="MobiDB-lite"/>
    </source>
</evidence>
<name>W9SQA3_9ROSA</name>
<reference evidence="3" key="1">
    <citation type="submission" date="2013-01" db="EMBL/GenBank/DDBJ databases">
        <title>Draft Genome Sequence of a Mulberry Tree, Morus notabilis C.K. Schneid.</title>
        <authorList>
            <person name="He N."/>
            <person name="Zhao S."/>
        </authorList>
    </citation>
    <scope>NUCLEOTIDE SEQUENCE</scope>
</reference>